<accession>A0A921IPW2</accession>
<dbReference type="NCBIfam" id="TIGR01297">
    <property type="entry name" value="CDF"/>
    <property type="match status" value="1"/>
</dbReference>
<dbReference type="InterPro" id="IPR027470">
    <property type="entry name" value="Cation_efflux_CTD"/>
</dbReference>
<dbReference type="Proteomes" id="UP001168435">
    <property type="component" value="Unassembled WGS sequence"/>
</dbReference>
<comment type="caution">
    <text evidence="10">The sequence shown here is derived from an EMBL/GenBank/DDBJ whole genome shotgun (WGS) entry which is preliminary data.</text>
</comment>
<dbReference type="Gene3D" id="3.30.70.1350">
    <property type="entry name" value="Cation efflux protein, cytoplasmic domain"/>
    <property type="match status" value="1"/>
</dbReference>
<keyword evidence="3" id="KW-0813">Transport</keyword>
<dbReference type="FunFam" id="1.20.1510.10:FF:000006">
    <property type="entry name" value="Divalent cation efflux transporter"/>
    <property type="match status" value="1"/>
</dbReference>
<feature type="transmembrane region" description="Helical" evidence="7">
    <location>
        <begin position="97"/>
        <end position="118"/>
    </location>
</feature>
<dbReference type="InterPro" id="IPR050291">
    <property type="entry name" value="CDF_Transporter"/>
</dbReference>
<dbReference type="Pfam" id="PF01545">
    <property type="entry name" value="Cation_efflux"/>
    <property type="match status" value="1"/>
</dbReference>
<dbReference type="SUPFAM" id="SSF160240">
    <property type="entry name" value="Cation efflux protein cytoplasmic domain-like"/>
    <property type="match status" value="1"/>
</dbReference>
<dbReference type="PANTHER" id="PTHR43840:SF15">
    <property type="entry name" value="MITOCHONDRIAL METAL TRANSPORTER 1-RELATED"/>
    <property type="match status" value="1"/>
</dbReference>
<dbReference type="EMBL" id="DYVF01000041">
    <property type="protein sequence ID" value="HJG30946.1"/>
    <property type="molecule type" value="Genomic_DNA"/>
</dbReference>
<dbReference type="InterPro" id="IPR058533">
    <property type="entry name" value="Cation_efflux_TM"/>
</dbReference>
<dbReference type="EMBL" id="JAUEIQ010000001">
    <property type="protein sequence ID" value="MDN0062978.1"/>
    <property type="molecule type" value="Genomic_DNA"/>
</dbReference>
<comment type="subcellular location">
    <subcellularLocation>
        <location evidence="1">Membrane</location>
        <topology evidence="1">Multi-pass membrane protein</topology>
    </subcellularLocation>
</comment>
<dbReference type="GO" id="GO:0016020">
    <property type="term" value="C:membrane"/>
    <property type="evidence" value="ECO:0007669"/>
    <property type="project" value="UniProtKB-SubCell"/>
</dbReference>
<reference evidence="10" key="1">
    <citation type="journal article" date="2021" name="PeerJ">
        <title>Extensive microbial diversity within the chicken gut microbiome revealed by metagenomics and culture.</title>
        <authorList>
            <person name="Gilroy R."/>
            <person name="Ravi A."/>
            <person name="Getino M."/>
            <person name="Pursley I."/>
            <person name="Horton D.L."/>
            <person name="Alikhan N.F."/>
            <person name="Baker D."/>
            <person name="Gharbi K."/>
            <person name="Hall N."/>
            <person name="Watson M."/>
            <person name="Adriaenssens E.M."/>
            <person name="Foster-Nyarko E."/>
            <person name="Jarju S."/>
            <person name="Secka A."/>
            <person name="Antonio M."/>
            <person name="Oren A."/>
            <person name="Chaudhuri R.R."/>
            <person name="La Ragione R."/>
            <person name="Hildebrand F."/>
            <person name="Pallen M.J."/>
        </authorList>
    </citation>
    <scope>NUCLEOTIDE SEQUENCE</scope>
    <source>
        <strain evidence="10">ChiGjej2B2-7701</strain>
    </source>
</reference>
<comment type="similarity">
    <text evidence="2">Belongs to the cation diffusion facilitator (CDF) transporter (TC 2.A.4) family.</text>
</comment>
<feature type="transmembrane region" description="Helical" evidence="7">
    <location>
        <begin position="130"/>
        <end position="152"/>
    </location>
</feature>
<dbReference type="AlphaFoldDB" id="A0A921IPW2"/>
<evidence type="ECO:0000256" key="5">
    <source>
        <dbReference type="ARBA" id="ARBA00022989"/>
    </source>
</evidence>
<evidence type="ECO:0000256" key="7">
    <source>
        <dbReference type="SAM" id="Phobius"/>
    </source>
</evidence>
<evidence type="ECO:0000256" key="4">
    <source>
        <dbReference type="ARBA" id="ARBA00022692"/>
    </source>
</evidence>
<keyword evidence="6 7" id="KW-0472">Membrane</keyword>
<evidence type="ECO:0000259" key="9">
    <source>
        <dbReference type="Pfam" id="PF16916"/>
    </source>
</evidence>
<dbReference type="SUPFAM" id="SSF161111">
    <property type="entry name" value="Cation efflux protein transmembrane domain-like"/>
    <property type="match status" value="1"/>
</dbReference>
<dbReference type="InterPro" id="IPR002524">
    <property type="entry name" value="Cation_efflux"/>
</dbReference>
<dbReference type="Gene3D" id="1.20.1510.10">
    <property type="entry name" value="Cation efflux protein transmembrane domain"/>
    <property type="match status" value="1"/>
</dbReference>
<evidence type="ECO:0000259" key="8">
    <source>
        <dbReference type="Pfam" id="PF01545"/>
    </source>
</evidence>
<evidence type="ECO:0000313" key="11">
    <source>
        <dbReference type="EMBL" id="MDN0062978.1"/>
    </source>
</evidence>
<feature type="transmembrane region" description="Helical" evidence="7">
    <location>
        <begin position="197"/>
        <end position="215"/>
    </location>
</feature>
<dbReference type="Proteomes" id="UP000746751">
    <property type="component" value="Unassembled WGS sequence"/>
</dbReference>
<dbReference type="InterPro" id="IPR027469">
    <property type="entry name" value="Cation_efflux_TMD_sf"/>
</dbReference>
<dbReference type="Pfam" id="PF16916">
    <property type="entry name" value="ZT_dimer"/>
    <property type="match status" value="1"/>
</dbReference>
<gene>
    <name evidence="10" type="ORF">K8U80_06075</name>
    <name evidence="11" type="ORF">QVN30_01460</name>
</gene>
<evidence type="ECO:0000256" key="3">
    <source>
        <dbReference type="ARBA" id="ARBA00022448"/>
    </source>
</evidence>
<keyword evidence="5 7" id="KW-1133">Transmembrane helix</keyword>
<protein>
    <submittedName>
        <fullName evidence="10">Cation diffusion facilitator family transporter</fullName>
    </submittedName>
</protein>
<evidence type="ECO:0000313" key="12">
    <source>
        <dbReference type="Proteomes" id="UP000746751"/>
    </source>
</evidence>
<evidence type="ECO:0000313" key="10">
    <source>
        <dbReference type="EMBL" id="HJG30946.1"/>
    </source>
</evidence>
<sequence length="392" mass="42460">MIDWLVRRFVRDCDNTGDAAVRTSYGQFAGIVGIVCNVALCVAKGAIGIVAGSVSIVADAVNNLSDAASNIVSLLGFKLASRPADPEHPYGHGRYEYLAGLVVAALVLAIGINLVGSSVDKIVHPTPVEFNGVLVVILLLSIVVKLWMAAFNRSIGRRIDSETLQATAVDSRNDVISTAAVLLSSVVAHYADIQLDGIVGAAVGVFIIWSGIGLVRDTVNPLLGEAPSPELVEHIRAKIMSYPGVLGTHDLMVHDYGPGRQFASAHVEMPVEADPMESHDLIDNIEQDFKNDDGLIVTLHYDPIVTDDPAVTDMRNWIDQAVKIIDPRITIHDLRTVPGPTHTNVIFDCVRPADLELSEEQLRRRVKQIVSDHYPRTVAKITIDESYVSSEQ</sequence>
<organism evidence="10 12">
    <name type="scientific">Collinsella ihumii</name>
    <dbReference type="NCBI Taxonomy" id="1720204"/>
    <lineage>
        <taxon>Bacteria</taxon>
        <taxon>Bacillati</taxon>
        <taxon>Actinomycetota</taxon>
        <taxon>Coriobacteriia</taxon>
        <taxon>Coriobacteriales</taxon>
        <taxon>Coriobacteriaceae</taxon>
        <taxon>Collinsella</taxon>
    </lineage>
</organism>
<reference evidence="10" key="2">
    <citation type="submission" date="2021-09" db="EMBL/GenBank/DDBJ databases">
        <authorList>
            <person name="Gilroy R."/>
        </authorList>
    </citation>
    <scope>NUCLEOTIDE SEQUENCE</scope>
    <source>
        <strain evidence="10">ChiGjej2B2-7701</strain>
    </source>
</reference>
<reference evidence="11" key="3">
    <citation type="submission" date="2023-06" db="EMBL/GenBank/DDBJ databases">
        <authorList>
            <person name="Zeman M."/>
            <person name="Kubasova T."/>
            <person name="Jahodarova E."/>
            <person name="Nykrynova M."/>
            <person name="Rychlik I."/>
        </authorList>
    </citation>
    <scope>NUCLEOTIDE SEQUENCE</scope>
    <source>
        <strain evidence="11">176_SSukc20</strain>
    </source>
</reference>
<evidence type="ECO:0000256" key="2">
    <source>
        <dbReference type="ARBA" id="ARBA00008114"/>
    </source>
</evidence>
<proteinExistence type="inferred from homology"/>
<feature type="domain" description="Cation efflux protein cytoplasmic" evidence="9">
    <location>
        <begin position="227"/>
        <end position="303"/>
    </location>
</feature>
<dbReference type="GO" id="GO:0008324">
    <property type="term" value="F:monoatomic cation transmembrane transporter activity"/>
    <property type="evidence" value="ECO:0007669"/>
    <property type="project" value="InterPro"/>
</dbReference>
<reference evidence="11" key="4">
    <citation type="submission" date="2024-05" db="EMBL/GenBank/DDBJ databases">
        <title>Identification and characterization of horizontal gene transfer across gut microbiota members of farm animals based on homology search.</title>
        <authorList>
            <person name="Schwarzerova J."/>
            <person name="Nykrynova M."/>
            <person name="Jureckova K."/>
            <person name="Cejkova D."/>
            <person name="Rychlik I."/>
        </authorList>
    </citation>
    <scope>NUCLEOTIDE SEQUENCE</scope>
    <source>
        <strain evidence="11">176_SSukc20</strain>
    </source>
</reference>
<keyword evidence="4 7" id="KW-0812">Transmembrane</keyword>
<feature type="domain" description="Cation efflux protein transmembrane" evidence="8">
    <location>
        <begin position="31"/>
        <end position="223"/>
    </location>
</feature>
<evidence type="ECO:0000256" key="6">
    <source>
        <dbReference type="ARBA" id="ARBA00023136"/>
    </source>
</evidence>
<evidence type="ECO:0000313" key="13">
    <source>
        <dbReference type="Proteomes" id="UP001168435"/>
    </source>
</evidence>
<dbReference type="PANTHER" id="PTHR43840">
    <property type="entry name" value="MITOCHONDRIAL METAL TRANSPORTER 1-RELATED"/>
    <property type="match status" value="1"/>
</dbReference>
<name>A0A921IPW2_9ACTN</name>
<dbReference type="RefSeq" id="WP_066834258.1">
    <property type="nucleotide sequence ID" value="NZ_CABKVW010000012.1"/>
</dbReference>
<keyword evidence="13" id="KW-1185">Reference proteome</keyword>
<evidence type="ECO:0000256" key="1">
    <source>
        <dbReference type="ARBA" id="ARBA00004141"/>
    </source>
</evidence>
<dbReference type="InterPro" id="IPR036837">
    <property type="entry name" value="Cation_efflux_CTD_sf"/>
</dbReference>